<dbReference type="Gene3D" id="1.25.40.10">
    <property type="entry name" value="Tetratricopeptide repeat domain"/>
    <property type="match status" value="5"/>
</dbReference>
<organism evidence="5 6">
    <name type="scientific">Prorocentrum cordatum</name>
    <dbReference type="NCBI Taxonomy" id="2364126"/>
    <lineage>
        <taxon>Eukaryota</taxon>
        <taxon>Sar</taxon>
        <taxon>Alveolata</taxon>
        <taxon>Dinophyceae</taxon>
        <taxon>Prorocentrales</taxon>
        <taxon>Prorocentraceae</taxon>
        <taxon>Prorocentrum</taxon>
    </lineage>
</organism>
<comment type="caution">
    <text evidence="5">The sequence shown here is derived from an EMBL/GenBank/DDBJ whole genome shotgun (WGS) entry which is preliminary data.</text>
</comment>
<feature type="repeat" description="PPR" evidence="2">
    <location>
        <begin position="463"/>
        <end position="497"/>
    </location>
</feature>
<reference evidence="5" key="1">
    <citation type="submission" date="2023-10" db="EMBL/GenBank/DDBJ databases">
        <authorList>
            <person name="Chen Y."/>
            <person name="Shah S."/>
            <person name="Dougan E. K."/>
            <person name="Thang M."/>
            <person name="Chan C."/>
        </authorList>
    </citation>
    <scope>NUCLEOTIDE SEQUENCE [LARGE SCALE GENOMIC DNA]</scope>
</reference>
<feature type="region of interest" description="Disordered" evidence="3">
    <location>
        <begin position="128"/>
        <end position="157"/>
    </location>
</feature>
<evidence type="ECO:0000256" key="2">
    <source>
        <dbReference type="PROSITE-ProRule" id="PRU00708"/>
    </source>
</evidence>
<feature type="repeat" description="PPR" evidence="2">
    <location>
        <begin position="600"/>
        <end position="634"/>
    </location>
</feature>
<evidence type="ECO:0000313" key="6">
    <source>
        <dbReference type="Proteomes" id="UP001189429"/>
    </source>
</evidence>
<keyword evidence="6" id="KW-1185">Reference proteome</keyword>
<dbReference type="InterPro" id="IPR002885">
    <property type="entry name" value="PPR_rpt"/>
</dbReference>
<dbReference type="Pfam" id="PF13812">
    <property type="entry name" value="PPR_3"/>
    <property type="match status" value="1"/>
</dbReference>
<dbReference type="PANTHER" id="PTHR47942">
    <property type="entry name" value="TETRATRICOPEPTIDE REPEAT (TPR)-LIKE SUPERFAMILY PROTEIN-RELATED"/>
    <property type="match status" value="1"/>
</dbReference>
<dbReference type="InterPro" id="IPR011990">
    <property type="entry name" value="TPR-like_helical_dom_sf"/>
</dbReference>
<name>A0ABN9S0T4_9DINO</name>
<feature type="signal peptide" evidence="4">
    <location>
        <begin position="1"/>
        <end position="24"/>
    </location>
</feature>
<feature type="repeat" description="PPR" evidence="2">
    <location>
        <begin position="812"/>
        <end position="846"/>
    </location>
</feature>
<gene>
    <name evidence="5" type="ORF">PCOR1329_LOCUS25424</name>
</gene>
<evidence type="ECO:0000256" key="4">
    <source>
        <dbReference type="SAM" id="SignalP"/>
    </source>
</evidence>
<evidence type="ECO:0008006" key="7">
    <source>
        <dbReference type="Google" id="ProtNLM"/>
    </source>
</evidence>
<feature type="compositionally biased region" description="Low complexity" evidence="3">
    <location>
        <begin position="128"/>
        <end position="144"/>
    </location>
</feature>
<dbReference type="EMBL" id="CAUYUJ010008890">
    <property type="protein sequence ID" value="CAK0825258.1"/>
    <property type="molecule type" value="Genomic_DNA"/>
</dbReference>
<keyword evidence="1" id="KW-0677">Repeat</keyword>
<proteinExistence type="predicted"/>
<dbReference type="InterPro" id="IPR051222">
    <property type="entry name" value="PPR/CCM1_RNA-binding"/>
</dbReference>
<protein>
    <recommendedName>
        <fullName evidence="7">Pentacotripeptide-repeat region of PRORP domain-containing protein</fullName>
    </recommendedName>
</protein>
<dbReference type="Pfam" id="PF13041">
    <property type="entry name" value="PPR_2"/>
    <property type="match status" value="4"/>
</dbReference>
<dbReference type="Proteomes" id="UP001189429">
    <property type="component" value="Unassembled WGS sequence"/>
</dbReference>
<feature type="repeat" description="PPR" evidence="2">
    <location>
        <begin position="847"/>
        <end position="881"/>
    </location>
</feature>
<evidence type="ECO:0000256" key="1">
    <source>
        <dbReference type="ARBA" id="ARBA00022737"/>
    </source>
</evidence>
<keyword evidence="4" id="KW-0732">Signal</keyword>
<feature type="repeat" description="PPR" evidence="2">
    <location>
        <begin position="882"/>
        <end position="916"/>
    </location>
</feature>
<feature type="repeat" description="PPR" evidence="2">
    <location>
        <begin position="917"/>
        <end position="951"/>
    </location>
</feature>
<dbReference type="Pfam" id="PF01535">
    <property type="entry name" value="PPR"/>
    <property type="match status" value="3"/>
</dbReference>
<dbReference type="PROSITE" id="PS51375">
    <property type="entry name" value="PPR"/>
    <property type="match status" value="8"/>
</dbReference>
<dbReference type="PANTHER" id="PTHR47942:SF16">
    <property type="entry name" value="PENTATRICOPEPTIDE REPEAT DOMAIN CONTAINING PROTEIN-RELATED"/>
    <property type="match status" value="1"/>
</dbReference>
<feature type="repeat" description="PPR" evidence="2">
    <location>
        <begin position="635"/>
        <end position="669"/>
    </location>
</feature>
<feature type="repeat" description="PPR" evidence="2">
    <location>
        <begin position="565"/>
        <end position="599"/>
    </location>
</feature>
<feature type="chain" id="PRO_5045356703" description="Pentacotripeptide-repeat region of PRORP domain-containing protein" evidence="4">
    <location>
        <begin position="25"/>
        <end position="1023"/>
    </location>
</feature>
<evidence type="ECO:0000256" key="3">
    <source>
        <dbReference type="SAM" id="MobiDB-lite"/>
    </source>
</evidence>
<dbReference type="NCBIfam" id="TIGR00756">
    <property type="entry name" value="PPR"/>
    <property type="match status" value="9"/>
</dbReference>
<sequence>MTRASASLGAATIVALWCAPPALGLETPKPGPGPDSGHFCGQLAAEGLASECGLGLQVGWQASGGAEGPGDPGAEVDPPAPAGAELPWARRAVALAASPELRSLWVELLCFLGALAAIRLLLGGRRPAAPGGKAPKQAPSAPAARAPPPRGGGAPRALESLAARGRPAAAVVEAWRREKAQGEVQLPGLRAAVKALAAAAPEHLVEEVLSYLERPGLSYLAKPQTLHLLVDAAASAGRPDLGGELSAAAARRLGVAPDERVRDALLNGHAACGDEQKVEELLAQWGAEASARRRAAAFRGFLKGGHVAAAVRALAKMHHQGLELPPKALAELFGAAFATGAAPVALGELEKAGVPLPAECLHQVLGDCVHREDLETGRLVERLLRAQQQGLTAAACEMLVKLHACTDDARGVELFRELQESGVCGSLLSEGLCVSLLAKCAESKNLRLADAVAAVVRERKMVTLSFYKTLMKLYACCGLFDKACDLYGELVSEGLEPDSVMYGCLVKFSVKCRRTELSEVLFEKAGGGYVQNYMWLIRSAGQDGDVARAIRVLRRLEEAQPAGVDVMVYNSVLDVCVSHGGTDEAKQLLEEMTCKGVDLNLVTYNTLMKGHSAKGDLPSASAVMRDIKAAGLSPDAASYNCLISAAVTAGNVAESLRVLDTMERQGVPIDMYTVSIIMKAVRRASSPREAERALSLLDRSRVDVCEDEVLFNTVLDACIYRVDRARLSRALAALSGSRVRPSVRTYGLLIKACSVLRQTSRCWAFWQEMVVQRGLEPNDITLSCMIDALVEGKQVEDAVGIFQQWKSKANGNTVIYSTLIKGFASTGDADRAMATMRDMQAEGVKMNIVAYTALIDAHARSGSMQEARRLLELMEQDGCQPNTITYSNLVKGHCVQGDLQQALSVFNEMLQRGIRADTVIFNTMLDGCVRHGHFQLADKLLEDMQSYSLDESNFTLSIVVKMWGKRRDLDRAFAAVRAALRGDRGRRVDPLVGACLVGACLHNHNPDRALEESAGGDQGAAPV</sequence>
<accession>A0ABN9S0T4</accession>
<evidence type="ECO:0000313" key="5">
    <source>
        <dbReference type="EMBL" id="CAK0825258.1"/>
    </source>
</evidence>